<comment type="caution">
    <text evidence="5">The sequence shown here is derived from an EMBL/GenBank/DDBJ whole genome shotgun (WGS) entry which is preliminary data.</text>
</comment>
<dbReference type="InterPro" id="IPR036028">
    <property type="entry name" value="SH3-like_dom_sf"/>
</dbReference>
<dbReference type="OrthoDB" id="445362at2759"/>
<dbReference type="EMBL" id="MRZV01002240">
    <property type="protein sequence ID" value="PIK34230.1"/>
    <property type="molecule type" value="Genomic_DNA"/>
</dbReference>
<sequence length="618" mass="69477">MYRALYNFASEDVGTLSFQKGDKFTLIDCSIDENWWHVVDVHGQAGYVPVQYLEKDQVLAQDDVVKSIDRAIEFIHMAATKSGGILNAEQRRSLQKLVEHRKNVIEGTDLASQQPKRRAPSLQEAKQTRSSKRCSTKSRSAPPPPERTTPETTPVSKTFFQPSVETARNVPATESTSKADTSYTNETSKANLNSNTSENLNLKTIDVPQGMLPEIVEQVRNRTGLSFDKSKLAVKVVLSQIAGNIPELATAMETILESSSTEEEESTTVVLEGGKDYERLEVIFSELVSCKDDSQQRSWALHEDEAIITEYLEELQTILVDADARVCKAVIQKNSYDYLSSLVLYYQMEHRLTIRLLLLRVFGGICGLDLKAISHLLGTILPVELARDLKTDKENFVKMCYSSLLCVMLFSTGEQVPITHYDHLNAEFVSFVLDFIENPPYDEEAEQNPDIFVNLLLSFNLHFQDPASNTLMSVLATGRPCKSFSEKIMLLVNRGVDPVKVLDHVTDAPDSLIKFLLDVFSSQTTSEIFYTNDMKVLIGIIVRQLTDLSPGNQIRTENLSLLFKIFENSSYWEHCHRLSELVAVFDRILGEEGSASEEDKAIVTRMKTKFGQQLSLNS</sequence>
<name>A0A2G8JEQ6_STIJA</name>
<dbReference type="STRING" id="307972.A0A2G8JEQ6"/>
<dbReference type="Gene3D" id="2.30.30.40">
    <property type="entry name" value="SH3 Domains"/>
    <property type="match status" value="1"/>
</dbReference>
<feature type="compositionally biased region" description="Polar residues" evidence="3">
    <location>
        <begin position="155"/>
        <end position="190"/>
    </location>
</feature>
<dbReference type="Pfam" id="PF09431">
    <property type="entry name" value="SPIN90_LRD"/>
    <property type="match status" value="1"/>
</dbReference>
<reference evidence="5 6" key="1">
    <citation type="journal article" date="2017" name="PLoS Biol.">
        <title>The sea cucumber genome provides insights into morphological evolution and visceral regeneration.</title>
        <authorList>
            <person name="Zhang X."/>
            <person name="Sun L."/>
            <person name="Yuan J."/>
            <person name="Sun Y."/>
            <person name="Gao Y."/>
            <person name="Zhang L."/>
            <person name="Li S."/>
            <person name="Dai H."/>
            <person name="Hamel J.F."/>
            <person name="Liu C."/>
            <person name="Yu Y."/>
            <person name="Liu S."/>
            <person name="Lin W."/>
            <person name="Guo K."/>
            <person name="Jin S."/>
            <person name="Xu P."/>
            <person name="Storey K.B."/>
            <person name="Huan P."/>
            <person name="Zhang T."/>
            <person name="Zhou Y."/>
            <person name="Zhang J."/>
            <person name="Lin C."/>
            <person name="Li X."/>
            <person name="Xing L."/>
            <person name="Huo D."/>
            <person name="Sun M."/>
            <person name="Wang L."/>
            <person name="Mercier A."/>
            <person name="Li F."/>
            <person name="Yang H."/>
            <person name="Xiang J."/>
        </authorList>
    </citation>
    <scope>NUCLEOTIDE SEQUENCE [LARGE SCALE GENOMIC DNA]</scope>
    <source>
        <strain evidence="5">Shaxun</strain>
        <tissue evidence="5">Muscle</tissue>
    </source>
</reference>
<dbReference type="GO" id="GO:0071933">
    <property type="term" value="F:Arp2/3 complex binding"/>
    <property type="evidence" value="ECO:0007669"/>
    <property type="project" value="TreeGrafter"/>
</dbReference>
<evidence type="ECO:0000313" key="5">
    <source>
        <dbReference type="EMBL" id="PIK34230.1"/>
    </source>
</evidence>
<protein>
    <submittedName>
        <fullName evidence="5">Putative NCK-interacting protein with SH3 domain</fullName>
    </submittedName>
</protein>
<keyword evidence="6" id="KW-1185">Reference proteome</keyword>
<gene>
    <name evidence="5" type="ORF">BSL78_28944</name>
</gene>
<dbReference type="SUPFAM" id="SSF50044">
    <property type="entry name" value="SH3-domain"/>
    <property type="match status" value="1"/>
</dbReference>
<evidence type="ECO:0000259" key="4">
    <source>
        <dbReference type="PROSITE" id="PS50002"/>
    </source>
</evidence>
<dbReference type="AlphaFoldDB" id="A0A2G8JEQ6"/>
<organism evidence="5 6">
    <name type="scientific">Stichopus japonicus</name>
    <name type="common">Sea cucumber</name>
    <dbReference type="NCBI Taxonomy" id="307972"/>
    <lineage>
        <taxon>Eukaryota</taxon>
        <taxon>Metazoa</taxon>
        <taxon>Echinodermata</taxon>
        <taxon>Eleutherozoa</taxon>
        <taxon>Echinozoa</taxon>
        <taxon>Holothuroidea</taxon>
        <taxon>Aspidochirotacea</taxon>
        <taxon>Aspidochirotida</taxon>
        <taxon>Stichopodidae</taxon>
        <taxon>Apostichopus</taxon>
    </lineage>
</organism>
<proteinExistence type="predicted"/>
<dbReference type="PANTHER" id="PTHR13357:SF1">
    <property type="entry name" value="NCK-INTERACTING PROTEIN WITH SH3 DOMAIN"/>
    <property type="match status" value="1"/>
</dbReference>
<keyword evidence="1 2" id="KW-0728">SH3 domain</keyword>
<dbReference type="PROSITE" id="PS50002">
    <property type="entry name" value="SH3"/>
    <property type="match status" value="1"/>
</dbReference>
<dbReference type="Proteomes" id="UP000230750">
    <property type="component" value="Unassembled WGS sequence"/>
</dbReference>
<dbReference type="InterPro" id="IPR001452">
    <property type="entry name" value="SH3_domain"/>
</dbReference>
<dbReference type="InterPro" id="IPR030125">
    <property type="entry name" value="SPIN90/Ldb17"/>
</dbReference>
<dbReference type="PANTHER" id="PTHR13357">
    <property type="entry name" value="SH3 ADAPTER PROTEIN SPIN90 NCK INTERACTING PROTEIN WITH SH3 DOMAIN"/>
    <property type="match status" value="1"/>
</dbReference>
<dbReference type="GO" id="GO:0006897">
    <property type="term" value="P:endocytosis"/>
    <property type="evidence" value="ECO:0007669"/>
    <property type="project" value="TreeGrafter"/>
</dbReference>
<feature type="region of interest" description="Disordered" evidence="3">
    <location>
        <begin position="105"/>
        <end position="194"/>
    </location>
</feature>
<accession>A0A2G8JEQ6</accession>
<evidence type="ECO:0000256" key="1">
    <source>
        <dbReference type="ARBA" id="ARBA00022443"/>
    </source>
</evidence>
<evidence type="ECO:0000256" key="2">
    <source>
        <dbReference type="PROSITE-ProRule" id="PRU00192"/>
    </source>
</evidence>
<dbReference type="InterPro" id="IPR018556">
    <property type="entry name" value="SPIN90/Ldb17_LRD"/>
</dbReference>
<feature type="domain" description="SH3" evidence="4">
    <location>
        <begin position="1"/>
        <end position="58"/>
    </location>
</feature>
<evidence type="ECO:0000313" key="6">
    <source>
        <dbReference type="Proteomes" id="UP000230750"/>
    </source>
</evidence>
<dbReference type="Pfam" id="PF00018">
    <property type="entry name" value="SH3_1"/>
    <property type="match status" value="1"/>
</dbReference>
<evidence type="ECO:0000256" key="3">
    <source>
        <dbReference type="SAM" id="MobiDB-lite"/>
    </source>
</evidence>
<dbReference type="SMART" id="SM00326">
    <property type="entry name" value="SH3"/>
    <property type="match status" value="1"/>
</dbReference>